<dbReference type="AlphaFoldDB" id="A0A158REL7"/>
<accession>A0A158REL7</accession>
<name>A0A158REL7_HYDTA</name>
<feature type="transmembrane region" description="Helical" evidence="1">
    <location>
        <begin position="119"/>
        <end position="140"/>
    </location>
</feature>
<reference evidence="2 3" key="2">
    <citation type="submission" date="2018-11" db="EMBL/GenBank/DDBJ databases">
        <authorList>
            <consortium name="Pathogen Informatics"/>
        </authorList>
    </citation>
    <scope>NUCLEOTIDE SEQUENCE [LARGE SCALE GENOMIC DNA]</scope>
</reference>
<evidence type="ECO:0000313" key="3">
    <source>
        <dbReference type="Proteomes" id="UP000274429"/>
    </source>
</evidence>
<gene>
    <name evidence="2" type="ORF">TTAC_LOCUS7539</name>
</gene>
<sequence length="388" mass="42483">MFPDPDGLACGGACVDAVVVVAVRATFYTMGRRELSPDDFPVAVVTPIHLSVAVTAMDDGADGSGFESNDTLVKRKAFCVDSFMLTHICFGVNFSFLVIHLVTLISFKKARRFYGVGYFLGQIFLSVSALLTLVCCSLDIESRSFPIILLTANFGYLVNLSAQTLSAIIGFIFSFQPDSPHHSASCIRKVWVNALALVCIFGVPLSMTIQQSFPVVNKYTLLDSTEGLGDSGTIGTVRPQRVACSFVASTDTLYFLLTPAVLLLLIQFVVICIALRRWSTTDNLSKGMKRQQRLIALLKTCLGQLLVWGTALVALVTASNTLWNVFTLCTALQSIFATMVCILSRSVVGAALASKYRSREGVIGDDREMLDICRYKLDDDNERFYNLM</sequence>
<dbReference type="OrthoDB" id="6231683at2759"/>
<keyword evidence="1" id="KW-0472">Membrane</keyword>
<feature type="transmembrane region" description="Helical" evidence="1">
    <location>
        <begin position="253"/>
        <end position="275"/>
    </location>
</feature>
<dbReference type="EMBL" id="UYWX01020381">
    <property type="protein sequence ID" value="VDM31936.1"/>
    <property type="molecule type" value="Genomic_DNA"/>
</dbReference>
<dbReference type="WBParaSite" id="TTAC_0000755401-mRNA-1">
    <property type="protein sequence ID" value="TTAC_0000755401-mRNA-1"/>
    <property type="gene ID" value="TTAC_0000755401"/>
</dbReference>
<proteinExistence type="predicted"/>
<evidence type="ECO:0000256" key="1">
    <source>
        <dbReference type="SAM" id="Phobius"/>
    </source>
</evidence>
<organism evidence="4">
    <name type="scientific">Hydatigena taeniaeformis</name>
    <name type="common">Feline tapeworm</name>
    <name type="synonym">Taenia taeniaeformis</name>
    <dbReference type="NCBI Taxonomy" id="6205"/>
    <lineage>
        <taxon>Eukaryota</taxon>
        <taxon>Metazoa</taxon>
        <taxon>Spiralia</taxon>
        <taxon>Lophotrochozoa</taxon>
        <taxon>Platyhelminthes</taxon>
        <taxon>Cestoda</taxon>
        <taxon>Eucestoda</taxon>
        <taxon>Cyclophyllidea</taxon>
        <taxon>Taeniidae</taxon>
        <taxon>Hydatigera</taxon>
    </lineage>
</organism>
<keyword evidence="3" id="KW-1185">Reference proteome</keyword>
<evidence type="ECO:0000313" key="2">
    <source>
        <dbReference type="EMBL" id="VDM31936.1"/>
    </source>
</evidence>
<dbReference type="Proteomes" id="UP000274429">
    <property type="component" value="Unassembled WGS sequence"/>
</dbReference>
<feature type="transmembrane region" description="Helical" evidence="1">
    <location>
        <begin position="322"/>
        <end position="348"/>
    </location>
</feature>
<reference evidence="4" key="1">
    <citation type="submission" date="2016-04" db="UniProtKB">
        <authorList>
            <consortium name="WormBaseParasite"/>
        </authorList>
    </citation>
    <scope>IDENTIFICATION</scope>
</reference>
<keyword evidence="1" id="KW-0812">Transmembrane</keyword>
<feature type="transmembrane region" description="Helical" evidence="1">
    <location>
        <begin position="296"/>
        <end position="316"/>
    </location>
</feature>
<protein>
    <submittedName>
        <fullName evidence="4">G protein-coupled receptor</fullName>
    </submittedName>
</protein>
<keyword evidence="1" id="KW-1133">Transmembrane helix</keyword>
<feature type="transmembrane region" description="Helical" evidence="1">
    <location>
        <begin position="194"/>
        <end position="213"/>
    </location>
</feature>
<feature type="transmembrane region" description="Helical" evidence="1">
    <location>
        <begin position="146"/>
        <end position="173"/>
    </location>
</feature>
<feature type="transmembrane region" description="Helical" evidence="1">
    <location>
        <begin position="84"/>
        <end position="107"/>
    </location>
</feature>
<evidence type="ECO:0000313" key="4">
    <source>
        <dbReference type="WBParaSite" id="TTAC_0000755401-mRNA-1"/>
    </source>
</evidence>